<keyword evidence="1" id="KW-0175">Coiled coil</keyword>
<evidence type="ECO:0000313" key="4">
    <source>
        <dbReference type="Proteomes" id="UP001458880"/>
    </source>
</evidence>
<keyword evidence="4" id="KW-1185">Reference proteome</keyword>
<dbReference type="PROSITE" id="PS51257">
    <property type="entry name" value="PROKAR_LIPOPROTEIN"/>
    <property type="match status" value="1"/>
</dbReference>
<feature type="compositionally biased region" description="Polar residues" evidence="2">
    <location>
        <begin position="102"/>
        <end position="115"/>
    </location>
</feature>
<feature type="region of interest" description="Disordered" evidence="2">
    <location>
        <begin position="96"/>
        <end position="153"/>
    </location>
</feature>
<comment type="caution">
    <text evidence="3">The sequence shown here is derived from an EMBL/GenBank/DDBJ whole genome shotgun (WGS) entry which is preliminary data.</text>
</comment>
<feature type="compositionally biased region" description="Basic and acidic residues" evidence="2">
    <location>
        <begin position="116"/>
        <end position="145"/>
    </location>
</feature>
<reference evidence="3 4" key="1">
    <citation type="journal article" date="2024" name="BMC Genomics">
        <title>De novo assembly and annotation of Popillia japonica's genome with initial clues to its potential as an invasive pest.</title>
        <authorList>
            <person name="Cucini C."/>
            <person name="Boschi S."/>
            <person name="Funari R."/>
            <person name="Cardaioli E."/>
            <person name="Iannotti N."/>
            <person name="Marturano G."/>
            <person name="Paoli F."/>
            <person name="Bruttini M."/>
            <person name="Carapelli A."/>
            <person name="Frati F."/>
            <person name="Nardi F."/>
        </authorList>
    </citation>
    <scope>NUCLEOTIDE SEQUENCE [LARGE SCALE GENOMIC DNA]</scope>
    <source>
        <strain evidence="3">DMR45628</strain>
    </source>
</reference>
<dbReference type="EMBL" id="JASPKY010000181">
    <property type="protein sequence ID" value="KAK9723323.1"/>
    <property type="molecule type" value="Genomic_DNA"/>
</dbReference>
<accession>A0AAW1KUZ3</accession>
<feature type="coiled-coil region" evidence="1">
    <location>
        <begin position="67"/>
        <end position="94"/>
    </location>
</feature>
<dbReference type="AlphaFoldDB" id="A0AAW1KUZ3"/>
<evidence type="ECO:0000256" key="1">
    <source>
        <dbReference type="SAM" id="Coils"/>
    </source>
</evidence>
<protein>
    <submittedName>
        <fullName evidence="3">Uncharacterized protein</fullName>
    </submittedName>
</protein>
<evidence type="ECO:0000256" key="2">
    <source>
        <dbReference type="SAM" id="MobiDB-lite"/>
    </source>
</evidence>
<organism evidence="3 4">
    <name type="scientific">Popillia japonica</name>
    <name type="common">Japanese beetle</name>
    <dbReference type="NCBI Taxonomy" id="7064"/>
    <lineage>
        <taxon>Eukaryota</taxon>
        <taxon>Metazoa</taxon>
        <taxon>Ecdysozoa</taxon>
        <taxon>Arthropoda</taxon>
        <taxon>Hexapoda</taxon>
        <taxon>Insecta</taxon>
        <taxon>Pterygota</taxon>
        <taxon>Neoptera</taxon>
        <taxon>Endopterygota</taxon>
        <taxon>Coleoptera</taxon>
        <taxon>Polyphaga</taxon>
        <taxon>Scarabaeiformia</taxon>
        <taxon>Scarabaeidae</taxon>
        <taxon>Rutelinae</taxon>
        <taxon>Popillia</taxon>
    </lineage>
</organism>
<sequence>MDMGTKSSAKNDPSINFTSFSGACDIDAFITVKIKHAINLITEEVINVLKSEIAKLNMNNCHLTDEVNKLRNEVNNLNNENSILKNELQLFIRKRPEDGSSHSHANKINNINNPDQKAKQKLDNKKNNDENKNGKENTNFNKKDYASAVRGAGNTISSDSIVNIPEIKKPNHN</sequence>
<name>A0AAW1KUZ3_POPJA</name>
<evidence type="ECO:0000313" key="3">
    <source>
        <dbReference type="EMBL" id="KAK9723323.1"/>
    </source>
</evidence>
<gene>
    <name evidence="3" type="ORF">QE152_g19256</name>
</gene>
<proteinExistence type="predicted"/>
<dbReference type="Proteomes" id="UP001458880">
    <property type="component" value="Unassembled WGS sequence"/>
</dbReference>